<keyword evidence="1" id="KW-0732">Signal</keyword>
<evidence type="ECO:0000256" key="1">
    <source>
        <dbReference type="SAM" id="SignalP"/>
    </source>
</evidence>
<sequence length="105" mass="11665">MNRSLRPPLLAVCLACFLPGTASAMELCHLRKTPDGFVALRAGPGPQHRLIARMKPEDEVQYGQGRQGKWVEVTWWRGDSRLQQDGFSKGIQGWAFSPLIAKDCG</sequence>
<dbReference type="Gene3D" id="2.30.30.40">
    <property type="entry name" value="SH3 Domains"/>
    <property type="match status" value="1"/>
</dbReference>
<evidence type="ECO:0000313" key="3">
    <source>
        <dbReference type="Proteomes" id="UP000237682"/>
    </source>
</evidence>
<dbReference type="Proteomes" id="UP000237682">
    <property type="component" value="Unassembled WGS sequence"/>
</dbReference>
<dbReference type="EMBL" id="PUEJ01000008">
    <property type="protein sequence ID" value="PRH85596.1"/>
    <property type="molecule type" value="Genomic_DNA"/>
</dbReference>
<feature type="chain" id="PRO_5015765252" description="SH3 domain-containing protein" evidence="1">
    <location>
        <begin position="25"/>
        <end position="105"/>
    </location>
</feature>
<proteinExistence type="predicted"/>
<keyword evidence="3" id="KW-1185">Reference proteome</keyword>
<evidence type="ECO:0008006" key="4">
    <source>
        <dbReference type="Google" id="ProtNLM"/>
    </source>
</evidence>
<comment type="caution">
    <text evidence="2">The sequence shown here is derived from an EMBL/GenBank/DDBJ whole genome shotgun (WGS) entry which is preliminary data.</text>
</comment>
<accession>A0A2S9Q8B2</accession>
<dbReference type="RefSeq" id="WP_105864155.1">
    <property type="nucleotide sequence ID" value="NZ_PUEJ01000008.1"/>
</dbReference>
<reference evidence="2 3" key="1">
    <citation type="submission" date="2018-02" db="EMBL/GenBank/DDBJ databases">
        <title>Whole genome sequencing of endophytic bacterium.</title>
        <authorList>
            <person name="Eedara R."/>
            <person name="Podile A.R."/>
        </authorList>
    </citation>
    <scope>NUCLEOTIDE SEQUENCE [LARGE SCALE GENOMIC DNA]</scope>
    <source>
        <strain evidence="2 3">RP1T</strain>
    </source>
</reference>
<feature type="signal peptide" evidence="1">
    <location>
        <begin position="1"/>
        <end position="24"/>
    </location>
</feature>
<organism evidence="2 3">
    <name type="scientific">Labrys okinawensis</name>
    <dbReference type="NCBI Taxonomy" id="346911"/>
    <lineage>
        <taxon>Bacteria</taxon>
        <taxon>Pseudomonadati</taxon>
        <taxon>Pseudomonadota</taxon>
        <taxon>Alphaproteobacteria</taxon>
        <taxon>Hyphomicrobiales</taxon>
        <taxon>Xanthobacteraceae</taxon>
        <taxon>Labrys</taxon>
    </lineage>
</organism>
<evidence type="ECO:0000313" key="2">
    <source>
        <dbReference type="EMBL" id="PRH85596.1"/>
    </source>
</evidence>
<name>A0A2S9Q8B2_9HYPH</name>
<dbReference type="OrthoDB" id="8161762at2"/>
<gene>
    <name evidence="2" type="ORF">C5L14_21710</name>
</gene>
<dbReference type="AlphaFoldDB" id="A0A2S9Q8B2"/>
<protein>
    <recommendedName>
        <fullName evidence="4">SH3 domain-containing protein</fullName>
    </recommendedName>
</protein>